<organism evidence="1 2">
    <name type="scientific">Bradyrhizobium centrolobii</name>
    <dbReference type="NCBI Taxonomy" id="1505087"/>
    <lineage>
        <taxon>Bacteria</taxon>
        <taxon>Pseudomonadati</taxon>
        <taxon>Pseudomonadota</taxon>
        <taxon>Alphaproteobacteria</taxon>
        <taxon>Hyphomicrobiales</taxon>
        <taxon>Nitrobacteraceae</taxon>
        <taxon>Bradyrhizobium</taxon>
    </lineage>
</organism>
<sequence length="76" mass="7734">MAAMLHRILKSCSAAAIAGAARRSRVAALNLPQICVLRQSSALPGPCGLPHPAEAVGQGGKIGLSKSGVVEFDRTV</sequence>
<dbReference type="AlphaFoldDB" id="A0A176YQL3"/>
<comment type="caution">
    <text evidence="1">The sequence shown here is derived from an EMBL/GenBank/DDBJ whole genome shotgun (WGS) entry which is preliminary data.</text>
</comment>
<proteinExistence type="predicted"/>
<keyword evidence="2" id="KW-1185">Reference proteome</keyword>
<protein>
    <submittedName>
        <fullName evidence="1">Uncharacterized protein</fullName>
    </submittedName>
</protein>
<dbReference type="RefSeq" id="WP_063700137.1">
    <property type="nucleotide sequence ID" value="NZ_LUUB01000054.1"/>
</dbReference>
<evidence type="ECO:0000313" key="2">
    <source>
        <dbReference type="Proteomes" id="UP000076959"/>
    </source>
</evidence>
<dbReference type="Proteomes" id="UP000076959">
    <property type="component" value="Unassembled WGS sequence"/>
</dbReference>
<accession>A0A176YQL3</accession>
<dbReference type="EMBL" id="LUUB01000054">
    <property type="protein sequence ID" value="OAF09922.1"/>
    <property type="molecule type" value="Genomic_DNA"/>
</dbReference>
<evidence type="ECO:0000313" key="1">
    <source>
        <dbReference type="EMBL" id="OAF09922.1"/>
    </source>
</evidence>
<gene>
    <name evidence="1" type="ORF">AYJ54_12030</name>
</gene>
<reference evidence="1 2" key="1">
    <citation type="submission" date="2016-03" db="EMBL/GenBank/DDBJ databases">
        <title>Draft Genome Sequence of the Strain BR 10245 (Bradyrhizobium sp.) isolated from nodules of Centrolobium paraense.</title>
        <authorList>
            <person name="Simoes-Araujo J.L.Sr."/>
            <person name="Barauna A.C."/>
            <person name="Silva K."/>
            <person name="Zilli J.E."/>
        </authorList>
    </citation>
    <scope>NUCLEOTIDE SEQUENCE [LARGE SCALE GENOMIC DNA]</scope>
    <source>
        <strain evidence="1 2">BR 10245</strain>
    </source>
</reference>
<name>A0A176YQL3_9BRAD</name>
<dbReference type="STRING" id="1505087.AYJ54_12030"/>